<dbReference type="EC" id="1.2.1.70" evidence="3 9"/>
<sequence>MKLTVVGLNHQTAPLAIREQLAFTAANLPEALRDLNARAAAEAVILSTCNRSELYCVGDADQIVRWWADYHQLPEAEIRPYLYTHGCSDTVRHAYRVACGLDSMVLGEPQILGQMKDAVRTARHEGSIGTWLNGLFQKTFSAAKDVRTCTSVGDSTVSMASAGLKMAQQLLGDIKNLNILLIGAGEMIELVATYFAAAQPQNITVANRTLARASELCERLGANATPCLLNDLPHLLQQYDVVVSSTAAPLPIVGKGMMEHAMRLREGKPMFLLDLAVPRDIEAQVAEIDGVHLYTVDDMVEVVQNGKEARREAADAAEEMVAQKVEDFIEWQKSRQRVPLICALRDEGERARRQVLNNAIKQLAKGASPEEVLERLSVQLTNKLLHAPTRVLNKGSEDAPMLVDAVSQIYRLQHPQGTAWERA</sequence>
<dbReference type="Pfam" id="PF05201">
    <property type="entry name" value="GlutR_N"/>
    <property type="match status" value="1"/>
</dbReference>
<comment type="subunit">
    <text evidence="9">Homodimer.</text>
</comment>
<dbReference type="InterPro" id="IPR000343">
    <property type="entry name" value="4pyrrol_synth_GluRdtase"/>
</dbReference>
<dbReference type="CDD" id="cd05213">
    <property type="entry name" value="NAD_bind_Glutamyl_tRNA_reduct"/>
    <property type="match status" value="1"/>
</dbReference>
<dbReference type="Gene3D" id="3.30.460.30">
    <property type="entry name" value="Glutamyl-tRNA reductase, N-terminal domain"/>
    <property type="match status" value="1"/>
</dbReference>
<dbReference type="EMBL" id="RQYC01000007">
    <property type="protein sequence ID" value="RRD90182.1"/>
    <property type="molecule type" value="Genomic_DNA"/>
</dbReference>
<dbReference type="InterPro" id="IPR036453">
    <property type="entry name" value="GluRdtase_dimer_dom_sf"/>
</dbReference>
<dbReference type="PIRSF" id="PIRSF000445">
    <property type="entry name" value="4pyrrol_synth_GluRdtase"/>
    <property type="match status" value="1"/>
</dbReference>
<feature type="binding site" evidence="9 11">
    <location>
        <begin position="108"/>
        <end position="110"/>
    </location>
    <ligand>
        <name>substrate</name>
    </ligand>
</feature>
<evidence type="ECO:0000256" key="11">
    <source>
        <dbReference type="PIRSR" id="PIRSR000445-2"/>
    </source>
</evidence>
<reference evidence="18 19" key="1">
    <citation type="submission" date="2018-11" db="EMBL/GenBank/DDBJ databases">
        <title>Genomes From Bacteria Associated with the Canine Oral Cavity: a Test Case for Automated Genome-Based Taxonomic Assignment.</title>
        <authorList>
            <person name="Coil D.A."/>
            <person name="Jospin G."/>
            <person name="Darling A.E."/>
            <person name="Wallis C."/>
            <person name="Davis I.J."/>
            <person name="Harris S."/>
            <person name="Eisen J.A."/>
            <person name="Holcombe L.J."/>
            <person name="O'Flynn C."/>
        </authorList>
    </citation>
    <scope>NUCLEOTIDE SEQUENCE [LARGE SCALE GENOMIC DNA]</scope>
    <source>
        <strain evidence="18 19">COT-280</strain>
    </source>
</reference>
<evidence type="ECO:0000256" key="5">
    <source>
        <dbReference type="ARBA" id="ARBA00023002"/>
    </source>
</evidence>
<feature type="active site" description="Nucleophile" evidence="9 10">
    <location>
        <position position="49"/>
    </location>
</feature>
<dbReference type="GO" id="GO:0050661">
    <property type="term" value="F:NADP binding"/>
    <property type="evidence" value="ECO:0007669"/>
    <property type="project" value="InterPro"/>
</dbReference>
<dbReference type="Gene3D" id="3.40.50.720">
    <property type="entry name" value="NAD(P)-binding Rossmann-like Domain"/>
    <property type="match status" value="1"/>
</dbReference>
<evidence type="ECO:0000256" key="14">
    <source>
        <dbReference type="RuleBase" id="RU000584"/>
    </source>
</evidence>
<feature type="binding site" evidence="9 11">
    <location>
        <position position="114"/>
    </location>
    <ligand>
        <name>substrate</name>
    </ligand>
</feature>
<feature type="site" description="Important for activity" evidence="9 13">
    <location>
        <position position="93"/>
    </location>
</feature>
<dbReference type="SUPFAM" id="SSF51735">
    <property type="entry name" value="NAD(P)-binding Rossmann-fold domains"/>
    <property type="match status" value="1"/>
</dbReference>
<dbReference type="Pfam" id="PF01488">
    <property type="entry name" value="Shikimate_DH"/>
    <property type="match status" value="1"/>
</dbReference>
<evidence type="ECO:0000256" key="8">
    <source>
        <dbReference type="ARBA" id="ARBA00068659"/>
    </source>
</evidence>
<dbReference type="Proteomes" id="UP000269923">
    <property type="component" value="Unassembled WGS sequence"/>
</dbReference>
<dbReference type="RefSeq" id="WP_124794747.1">
    <property type="nucleotide sequence ID" value="NZ_RQYC01000007.1"/>
</dbReference>
<evidence type="ECO:0000259" key="16">
    <source>
        <dbReference type="Pfam" id="PF01488"/>
    </source>
</evidence>
<evidence type="ECO:0000313" key="19">
    <source>
        <dbReference type="Proteomes" id="UP000269923"/>
    </source>
</evidence>
<dbReference type="InterPro" id="IPR015895">
    <property type="entry name" value="4pyrrol_synth_GluRdtase_N"/>
</dbReference>
<comment type="function">
    <text evidence="9">Catalyzes the NADPH-dependent reduction of glutamyl-tRNA(Glu) to glutamate 1-semialdehyde (GSA).</text>
</comment>
<dbReference type="HAMAP" id="MF_00087">
    <property type="entry name" value="Glu_tRNA_reductase"/>
    <property type="match status" value="1"/>
</dbReference>
<comment type="miscellaneous">
    <text evidence="9">During catalysis, the active site Cys acts as a nucleophile attacking the alpha-carbonyl group of tRNA-bound glutamate with the formation of a thioester intermediate between enzyme and glutamate, and the concomitant release of tRNA(Glu). The thioester intermediate is finally reduced by direct hydride transfer from NADPH, to form the product GSA.</text>
</comment>
<dbReference type="AlphaFoldDB" id="A0A3P2A410"/>
<dbReference type="Pfam" id="PF00745">
    <property type="entry name" value="GlutR_dimer"/>
    <property type="match status" value="1"/>
</dbReference>
<evidence type="ECO:0000256" key="6">
    <source>
        <dbReference type="ARBA" id="ARBA00023244"/>
    </source>
</evidence>
<feature type="binding site" evidence="9 11">
    <location>
        <position position="103"/>
    </location>
    <ligand>
        <name>substrate</name>
    </ligand>
</feature>
<dbReference type="FunFam" id="3.40.50.720:FF:000031">
    <property type="entry name" value="Glutamyl-tRNA reductase"/>
    <property type="match status" value="1"/>
</dbReference>
<protein>
    <recommendedName>
        <fullName evidence="8 9">Glutamyl-tRNA reductase</fullName>
        <shortName evidence="9">GluTR</shortName>
        <ecNumber evidence="3 9">1.2.1.70</ecNumber>
    </recommendedName>
</protein>
<evidence type="ECO:0000259" key="15">
    <source>
        <dbReference type="Pfam" id="PF00745"/>
    </source>
</evidence>
<organism evidence="18 19">
    <name type="scientific">Conchiformibius steedae</name>
    <dbReference type="NCBI Taxonomy" id="153493"/>
    <lineage>
        <taxon>Bacteria</taxon>
        <taxon>Pseudomonadati</taxon>
        <taxon>Pseudomonadota</taxon>
        <taxon>Betaproteobacteria</taxon>
        <taxon>Neisseriales</taxon>
        <taxon>Neisseriaceae</taxon>
        <taxon>Conchiformibius</taxon>
    </lineage>
</organism>
<evidence type="ECO:0000256" key="3">
    <source>
        <dbReference type="ARBA" id="ARBA00012970"/>
    </source>
</evidence>
<comment type="caution">
    <text evidence="18">The sequence shown here is derived from an EMBL/GenBank/DDBJ whole genome shotgun (WGS) entry which is preliminary data.</text>
</comment>
<accession>A0A3P2A410</accession>
<keyword evidence="6 9" id="KW-0627">Porphyrin biosynthesis</keyword>
<dbReference type="GO" id="GO:0008883">
    <property type="term" value="F:glutamyl-tRNA reductase activity"/>
    <property type="evidence" value="ECO:0007669"/>
    <property type="project" value="UniProtKB-UniRule"/>
</dbReference>
<keyword evidence="4 9" id="KW-0521">NADP</keyword>
<comment type="similarity">
    <text evidence="2 9 14">Belongs to the glutamyl-tRNA reductase family.</text>
</comment>
<dbReference type="SUPFAM" id="SSF69742">
    <property type="entry name" value="Glutamyl tRNA-reductase catalytic, N-terminal domain"/>
    <property type="match status" value="1"/>
</dbReference>
<dbReference type="NCBIfam" id="TIGR01035">
    <property type="entry name" value="hemA"/>
    <property type="match status" value="1"/>
</dbReference>
<dbReference type="FunFam" id="3.30.460.30:FF:000001">
    <property type="entry name" value="Glutamyl-tRNA reductase"/>
    <property type="match status" value="1"/>
</dbReference>
<evidence type="ECO:0000256" key="4">
    <source>
        <dbReference type="ARBA" id="ARBA00022857"/>
    </source>
</evidence>
<evidence type="ECO:0000256" key="13">
    <source>
        <dbReference type="PIRSR" id="PIRSR000445-4"/>
    </source>
</evidence>
<dbReference type="STRING" id="1121352.GCA_000620925_01348"/>
<keyword evidence="5 9" id="KW-0560">Oxidoreductase</keyword>
<evidence type="ECO:0000256" key="10">
    <source>
        <dbReference type="PIRSR" id="PIRSR000445-1"/>
    </source>
</evidence>
<gene>
    <name evidence="9" type="primary">hemA</name>
    <name evidence="18" type="ORF">EII21_05980</name>
</gene>
<evidence type="ECO:0000313" key="18">
    <source>
        <dbReference type="EMBL" id="RRD90182.1"/>
    </source>
</evidence>
<dbReference type="OrthoDB" id="110209at2"/>
<comment type="domain">
    <text evidence="9">Possesses an unusual extended V-shaped dimeric structure with each monomer consisting of three distinct domains arranged along a curved 'spinal' alpha-helix. The N-terminal catalytic domain specifically recognizes the glutamate moiety of the substrate. The second domain is the NADPH-binding domain, and the third C-terminal domain is responsible for dimerization.</text>
</comment>
<feature type="domain" description="Quinate/shikimate 5-dehydrogenase/glutamyl-tRNA reductase" evidence="16">
    <location>
        <begin position="166"/>
        <end position="302"/>
    </location>
</feature>
<evidence type="ECO:0000256" key="7">
    <source>
        <dbReference type="ARBA" id="ARBA00047464"/>
    </source>
</evidence>
<dbReference type="InterPro" id="IPR036291">
    <property type="entry name" value="NAD(P)-bd_dom_sf"/>
</dbReference>
<evidence type="ECO:0000256" key="1">
    <source>
        <dbReference type="ARBA" id="ARBA00005059"/>
    </source>
</evidence>
<dbReference type="PANTHER" id="PTHR43013">
    <property type="entry name" value="GLUTAMYL-TRNA REDUCTASE"/>
    <property type="match status" value="1"/>
</dbReference>
<dbReference type="InterPro" id="IPR015896">
    <property type="entry name" value="4pyrrol_synth_GluRdtase_dimer"/>
</dbReference>
<feature type="binding site" evidence="9 12">
    <location>
        <begin position="183"/>
        <end position="188"/>
    </location>
    <ligand>
        <name>NADP(+)</name>
        <dbReference type="ChEBI" id="CHEBI:58349"/>
    </ligand>
</feature>
<evidence type="ECO:0000256" key="9">
    <source>
        <dbReference type="HAMAP-Rule" id="MF_00087"/>
    </source>
</evidence>
<dbReference type="PROSITE" id="PS00747">
    <property type="entry name" value="GLUTR"/>
    <property type="match status" value="1"/>
</dbReference>
<dbReference type="InterPro" id="IPR006151">
    <property type="entry name" value="Shikm_DH/Glu-tRNA_Rdtase"/>
</dbReference>
<evidence type="ECO:0000256" key="2">
    <source>
        <dbReference type="ARBA" id="ARBA00005916"/>
    </source>
</evidence>
<dbReference type="PANTHER" id="PTHR43013:SF1">
    <property type="entry name" value="GLUTAMYL-TRNA REDUCTASE"/>
    <property type="match status" value="1"/>
</dbReference>
<evidence type="ECO:0000256" key="12">
    <source>
        <dbReference type="PIRSR" id="PIRSR000445-3"/>
    </source>
</evidence>
<comment type="pathway">
    <text evidence="1 9 14">Porphyrin-containing compound metabolism; protoporphyrin-IX biosynthesis; 5-aminolevulinate from L-glutamyl-tRNA(Glu): step 1/2.</text>
</comment>
<feature type="domain" description="Glutamyl-tRNA reductase N-terminal" evidence="17">
    <location>
        <begin position="6"/>
        <end position="150"/>
    </location>
</feature>
<evidence type="ECO:0000259" key="17">
    <source>
        <dbReference type="Pfam" id="PF05201"/>
    </source>
</evidence>
<name>A0A3P2A410_9NEIS</name>
<keyword evidence="19" id="KW-1185">Reference proteome</keyword>
<proteinExistence type="inferred from homology"/>
<dbReference type="InterPro" id="IPR036343">
    <property type="entry name" value="GluRdtase_N_sf"/>
</dbReference>
<feature type="binding site" evidence="9 11">
    <location>
        <begin position="48"/>
        <end position="51"/>
    </location>
    <ligand>
        <name>substrate</name>
    </ligand>
</feature>
<dbReference type="UniPathway" id="UPA00251">
    <property type="reaction ID" value="UER00316"/>
</dbReference>
<feature type="domain" description="Tetrapyrrole biosynthesis glutamyl-tRNA reductase dimerisation" evidence="15">
    <location>
        <begin position="316"/>
        <end position="412"/>
    </location>
</feature>
<dbReference type="SUPFAM" id="SSF69075">
    <property type="entry name" value="Glutamyl tRNA-reductase dimerization domain"/>
    <property type="match status" value="1"/>
</dbReference>
<dbReference type="InterPro" id="IPR018214">
    <property type="entry name" value="GluRdtase_CS"/>
</dbReference>
<comment type="catalytic activity">
    <reaction evidence="7 9 14">
        <text>(S)-4-amino-5-oxopentanoate + tRNA(Glu) + NADP(+) = L-glutamyl-tRNA(Glu) + NADPH + H(+)</text>
        <dbReference type="Rhea" id="RHEA:12344"/>
        <dbReference type="Rhea" id="RHEA-COMP:9663"/>
        <dbReference type="Rhea" id="RHEA-COMP:9680"/>
        <dbReference type="ChEBI" id="CHEBI:15378"/>
        <dbReference type="ChEBI" id="CHEBI:57501"/>
        <dbReference type="ChEBI" id="CHEBI:57783"/>
        <dbReference type="ChEBI" id="CHEBI:58349"/>
        <dbReference type="ChEBI" id="CHEBI:78442"/>
        <dbReference type="ChEBI" id="CHEBI:78520"/>
        <dbReference type="EC" id="1.2.1.70"/>
    </reaction>
</comment>
<dbReference type="GO" id="GO:0019353">
    <property type="term" value="P:protoporphyrinogen IX biosynthetic process from glutamate"/>
    <property type="evidence" value="ECO:0007669"/>
    <property type="project" value="TreeGrafter"/>
</dbReference>